<evidence type="ECO:0000256" key="9">
    <source>
        <dbReference type="ARBA" id="ARBA00040743"/>
    </source>
</evidence>
<keyword evidence="11" id="KW-0697">Rotamase</keyword>
<keyword evidence="6 12" id="KW-0472">Membrane</keyword>
<comment type="similarity">
    <text evidence="8">Belongs to the PpiD chaperone family.</text>
</comment>
<dbReference type="Proteomes" id="UP000253872">
    <property type="component" value="Unassembled WGS sequence"/>
</dbReference>
<evidence type="ECO:0000256" key="8">
    <source>
        <dbReference type="ARBA" id="ARBA00038408"/>
    </source>
</evidence>
<comment type="subcellular location">
    <subcellularLocation>
        <location evidence="1">Cell inner membrane</location>
        <topology evidence="1">Single-pass type II membrane protein</topology>
        <orientation evidence="1">Periplasmic side</orientation>
    </subcellularLocation>
</comment>
<dbReference type="GO" id="GO:0005886">
    <property type="term" value="C:plasma membrane"/>
    <property type="evidence" value="ECO:0007669"/>
    <property type="project" value="UniProtKB-SubCell"/>
</dbReference>
<dbReference type="Gene3D" id="1.10.4030.10">
    <property type="entry name" value="Porin chaperone SurA, peptide-binding domain"/>
    <property type="match status" value="1"/>
</dbReference>
<feature type="domain" description="PpiC" evidence="13">
    <location>
        <begin position="267"/>
        <end position="357"/>
    </location>
</feature>
<evidence type="ECO:0000256" key="3">
    <source>
        <dbReference type="ARBA" id="ARBA00022519"/>
    </source>
</evidence>
<keyword evidence="4 12" id="KW-0812">Transmembrane</keyword>
<dbReference type="PROSITE" id="PS50198">
    <property type="entry name" value="PPIC_PPIASE_2"/>
    <property type="match status" value="1"/>
</dbReference>
<evidence type="ECO:0000256" key="6">
    <source>
        <dbReference type="ARBA" id="ARBA00023136"/>
    </source>
</evidence>
<keyword evidence="3" id="KW-0997">Cell inner membrane</keyword>
<evidence type="ECO:0000313" key="15">
    <source>
        <dbReference type="Proteomes" id="UP000253872"/>
    </source>
</evidence>
<dbReference type="Pfam" id="PF13145">
    <property type="entry name" value="Rotamase_2"/>
    <property type="match status" value="1"/>
</dbReference>
<keyword evidence="2" id="KW-1003">Cell membrane</keyword>
<evidence type="ECO:0000256" key="11">
    <source>
        <dbReference type="PROSITE-ProRule" id="PRU00278"/>
    </source>
</evidence>
<dbReference type="PANTHER" id="PTHR47529:SF1">
    <property type="entry name" value="PERIPLASMIC CHAPERONE PPID"/>
    <property type="match status" value="1"/>
</dbReference>
<dbReference type="InterPro" id="IPR023058">
    <property type="entry name" value="PPIase_PpiC_CS"/>
</dbReference>
<evidence type="ECO:0000256" key="1">
    <source>
        <dbReference type="ARBA" id="ARBA00004382"/>
    </source>
</evidence>
<dbReference type="SUPFAM" id="SSF54534">
    <property type="entry name" value="FKBP-like"/>
    <property type="match status" value="1"/>
</dbReference>
<dbReference type="STRING" id="1035839.GCA_000238795_01089"/>
<keyword evidence="11 14" id="KW-0413">Isomerase</keyword>
<dbReference type="Pfam" id="PF13624">
    <property type="entry name" value="SurA_N_3"/>
    <property type="match status" value="1"/>
</dbReference>
<gene>
    <name evidence="14" type="ORF">DPV93_06660</name>
</gene>
<keyword evidence="5 12" id="KW-1133">Transmembrane helix</keyword>
<evidence type="ECO:0000256" key="12">
    <source>
        <dbReference type="SAM" id="Phobius"/>
    </source>
</evidence>
<evidence type="ECO:0000256" key="5">
    <source>
        <dbReference type="ARBA" id="ARBA00022989"/>
    </source>
</evidence>
<proteinExistence type="inferred from homology"/>
<accession>A0A369YHI5</accession>
<reference evidence="14 15" key="1">
    <citation type="submission" date="2018-05" db="EMBL/GenBank/DDBJ databases">
        <title>Draft Genome Sequences for a Diverse set of 7 Haemophilus Species.</title>
        <authorList>
            <person name="Nichols M."/>
            <person name="Topaz N."/>
            <person name="Wang X."/>
            <person name="Wang X."/>
            <person name="Boxrud D."/>
        </authorList>
    </citation>
    <scope>NUCLEOTIDE SEQUENCE [LARGE SCALE GENOMIC DNA]</scope>
    <source>
        <strain evidence="14 15">C2002001239</strain>
    </source>
</reference>
<dbReference type="RefSeq" id="WP_111403136.1">
    <property type="nucleotide sequence ID" value="NZ_QEPN01000004.1"/>
</dbReference>
<dbReference type="PROSITE" id="PS01096">
    <property type="entry name" value="PPIC_PPIASE_1"/>
    <property type="match status" value="1"/>
</dbReference>
<evidence type="ECO:0000313" key="14">
    <source>
        <dbReference type="EMBL" id="RDE72002.1"/>
    </source>
</evidence>
<comment type="caution">
    <text evidence="14">The sequence shown here is derived from an EMBL/GenBank/DDBJ whole genome shotgun (WGS) entry which is preliminary data.</text>
</comment>
<dbReference type="InterPro" id="IPR046357">
    <property type="entry name" value="PPIase_dom_sf"/>
</dbReference>
<dbReference type="InterPro" id="IPR000297">
    <property type="entry name" value="PPIase_PpiC"/>
</dbReference>
<evidence type="ECO:0000256" key="10">
    <source>
        <dbReference type="ARBA" id="ARBA00042775"/>
    </source>
</evidence>
<dbReference type="GO" id="GO:0003755">
    <property type="term" value="F:peptidyl-prolyl cis-trans isomerase activity"/>
    <property type="evidence" value="ECO:0007669"/>
    <property type="project" value="UniProtKB-KW"/>
</dbReference>
<dbReference type="PANTHER" id="PTHR47529">
    <property type="entry name" value="PEPTIDYL-PROLYL CIS-TRANS ISOMERASE D"/>
    <property type="match status" value="1"/>
</dbReference>
<dbReference type="AlphaFoldDB" id="A0A369YHI5"/>
<evidence type="ECO:0000256" key="2">
    <source>
        <dbReference type="ARBA" id="ARBA00022475"/>
    </source>
</evidence>
<feature type="transmembrane region" description="Helical" evidence="12">
    <location>
        <begin position="12"/>
        <end position="35"/>
    </location>
</feature>
<evidence type="ECO:0000256" key="4">
    <source>
        <dbReference type="ARBA" id="ARBA00022692"/>
    </source>
</evidence>
<protein>
    <recommendedName>
        <fullName evidence="9">Periplasmic chaperone PpiD</fullName>
    </recommendedName>
    <alternativeName>
        <fullName evidence="10">Periplasmic folding chaperone</fullName>
    </alternativeName>
</protein>
<evidence type="ECO:0000259" key="13">
    <source>
        <dbReference type="PROSITE" id="PS50198"/>
    </source>
</evidence>
<dbReference type="SUPFAM" id="SSF109998">
    <property type="entry name" value="Triger factor/SurA peptide-binding domain-like"/>
    <property type="match status" value="1"/>
</dbReference>
<keyword evidence="7" id="KW-0143">Chaperone</keyword>
<dbReference type="InterPro" id="IPR052029">
    <property type="entry name" value="PpiD_chaperone"/>
</dbReference>
<organism evidence="14 15">
    <name type="scientific">Haemophilus sputorum</name>
    <dbReference type="NCBI Taxonomy" id="1078480"/>
    <lineage>
        <taxon>Bacteria</taxon>
        <taxon>Pseudomonadati</taxon>
        <taxon>Pseudomonadota</taxon>
        <taxon>Gammaproteobacteria</taxon>
        <taxon>Pasteurellales</taxon>
        <taxon>Pasteurellaceae</taxon>
        <taxon>Haemophilus</taxon>
    </lineage>
</organism>
<dbReference type="EMBL" id="QEPN01000004">
    <property type="protein sequence ID" value="RDE72002.1"/>
    <property type="molecule type" value="Genomic_DNA"/>
</dbReference>
<dbReference type="Gene3D" id="3.10.50.40">
    <property type="match status" value="1"/>
</dbReference>
<sequence length="627" mass="68772">MIERWNDWTNRPVFKFVFTLVMLSFVLGGIGTNLVGRSNYAVKVNGVEISQEQFQQVKNRQQTDLVNRQGEKAWDLLDNPEFAAQFNQSVLDGLIDNELFRQYANELKLGVGADQIKKTIVSNPAFQQDGKFNNDLYLAGLRNAQVTADGYAAMIAQGILFDQIQEGVLEGHFTVPAQQTQMAKWLLQKRQARIATFSIADEAQKQTASEQELQAYYDAHKATLMNPEKVTVEYVLLTPEAVKDKAALTDAQIEDYYAKNRDAFTTRGESRLAHIQVADEAQANEIAQALQNGADFAQLAKEKSQDQLSAGNGGDLGWAAKGTYPAAFENAADVLTVGKVSPAIKVDGNYHLIKLLDRKAETVLPLEQVKAQIVATLQSQLKDSAYSSVASQMANDAVENSGSLEVVAKNAGLTVQKTEAFSRENVPAVLANDKVVKALFEGDLRQSGQNSEAFDVSRDNTPATLIVRVSDYQPSSAKTFEQAAKEVEAAVKRQKAEHALLAKAESDVKALNEGQSVNVNFAPAKTFVYAQAKIEDAVLAKTLFAMPKPADKATFAQSRNKEGDITIVALDSVTDGTLAEFQPLIAQFNREEGSVLRDDFMKDLRERASIDISEEFLESLSANTANH</sequence>
<dbReference type="InterPro" id="IPR027304">
    <property type="entry name" value="Trigger_fact/SurA_dom_sf"/>
</dbReference>
<evidence type="ECO:0000256" key="7">
    <source>
        <dbReference type="ARBA" id="ARBA00023186"/>
    </source>
</evidence>
<name>A0A369YHI5_9PAST</name>